<evidence type="ECO:0000256" key="1">
    <source>
        <dbReference type="SAM" id="MobiDB-lite"/>
    </source>
</evidence>
<evidence type="ECO:0000313" key="2">
    <source>
        <dbReference type="EMBL" id="KAK5803469.1"/>
    </source>
</evidence>
<feature type="region of interest" description="Disordered" evidence="1">
    <location>
        <begin position="124"/>
        <end position="143"/>
    </location>
</feature>
<organism evidence="2 3">
    <name type="scientific">Gossypium arboreum</name>
    <name type="common">Tree cotton</name>
    <name type="synonym">Gossypium nanking</name>
    <dbReference type="NCBI Taxonomy" id="29729"/>
    <lineage>
        <taxon>Eukaryota</taxon>
        <taxon>Viridiplantae</taxon>
        <taxon>Streptophyta</taxon>
        <taxon>Embryophyta</taxon>
        <taxon>Tracheophyta</taxon>
        <taxon>Spermatophyta</taxon>
        <taxon>Magnoliopsida</taxon>
        <taxon>eudicotyledons</taxon>
        <taxon>Gunneridae</taxon>
        <taxon>Pentapetalae</taxon>
        <taxon>rosids</taxon>
        <taxon>malvids</taxon>
        <taxon>Malvales</taxon>
        <taxon>Malvaceae</taxon>
        <taxon>Malvoideae</taxon>
        <taxon>Gossypium</taxon>
    </lineage>
</organism>
<dbReference type="EMBL" id="JARKNE010000009">
    <property type="protein sequence ID" value="KAK5803469.1"/>
    <property type="molecule type" value="Genomic_DNA"/>
</dbReference>
<dbReference type="SUPFAM" id="SSF54768">
    <property type="entry name" value="dsRNA-binding domain-like"/>
    <property type="match status" value="1"/>
</dbReference>
<reference evidence="2 3" key="1">
    <citation type="submission" date="2023-03" db="EMBL/GenBank/DDBJ databases">
        <title>WGS of Gossypium arboreum.</title>
        <authorList>
            <person name="Yu D."/>
        </authorList>
    </citation>
    <scope>NUCLEOTIDE SEQUENCE [LARGE SCALE GENOMIC DNA]</scope>
    <source>
        <tissue evidence="2">Leaf</tissue>
    </source>
</reference>
<comment type="caution">
    <text evidence="2">The sequence shown here is derived from an EMBL/GenBank/DDBJ whole genome shotgun (WGS) entry which is preliminary data.</text>
</comment>
<dbReference type="Gene3D" id="3.30.160.20">
    <property type="match status" value="1"/>
</dbReference>
<keyword evidence="3" id="KW-1185">Reference proteome</keyword>
<protein>
    <submittedName>
        <fullName evidence="2">Uncharacterized protein</fullName>
    </submittedName>
</protein>
<feature type="compositionally biased region" description="Basic and acidic residues" evidence="1">
    <location>
        <begin position="126"/>
        <end position="143"/>
    </location>
</feature>
<gene>
    <name evidence="2" type="ORF">PVK06_031116</name>
</gene>
<name>A0ABR0NSG2_GOSAR</name>
<evidence type="ECO:0000313" key="3">
    <source>
        <dbReference type="Proteomes" id="UP001358586"/>
    </source>
</evidence>
<sequence length="143" mass="15653">MIIVLGFAKLLVARALGYGGVLPLFVSTLVFNGATYRRETSRNKEAEQLAARVIIQSLLADDRYETIVSEIIKSKAKLYDALNKAKDSSFHNTPVGANRLNHSKTNVAVTNHVPNTTHLSCGAKHPRLEFETPKSGEGTDCRS</sequence>
<accession>A0ABR0NSG2</accession>
<dbReference type="Proteomes" id="UP001358586">
    <property type="component" value="Chromosome 9"/>
</dbReference>
<proteinExistence type="predicted"/>